<dbReference type="EMBL" id="JJMP01000001">
    <property type="protein sequence ID" value="RYC52832.1"/>
    <property type="molecule type" value="Genomic_DNA"/>
</dbReference>
<dbReference type="Pfam" id="PF12094">
    <property type="entry name" value="DUF3570"/>
    <property type="match status" value="1"/>
</dbReference>
<sequence length="519" mass="57794">MKGHPEEMVEKLEVAVDVIEPKRQRIIWILLLCPLMGLAQQTNTEGYKKRVLESTEVDILSSYYEQTGNNASVTGGIGTEQLTDVAPSIVVSIPLNDDDVLTVDVGISTYTSASSSNLNPFDLTKTGSGISGASGNAGVGGGGDDDEFDDDNNNGGYSGVIGSPWVASSGASRQDTWGSVSVAYAHSSDDRNQIWNANASFASEYDYVSVGFGGGITKLFNEKNTEVSIKGSVFLDTWLPRYPTELDSYLEVGGNLNSGFFAGVDILNRNGLVTNKNGTATWRPVDGFSLISDKKRNSFALSASFSQILGKNTQISIFADVVSQQGWLANPMQRVYFADVPNYFIGNPASIPNYTSSQNTDVFMLADDMERLPDTRLKFPIGFRLNHYFNEILTVRTYYRYYFDDWGLQAHTANIELPIKVSQNFTLYPSYRYYTQNQIDYFAPFDTHLSTEEYYTSDFDLSAYDAHQFGFGVTYTDIFTKFRTWRFGLKSIDLKYNNYHRNTGLKANYFGVGFKFVMD</sequence>
<evidence type="ECO:0008006" key="3">
    <source>
        <dbReference type="Google" id="ProtNLM"/>
    </source>
</evidence>
<dbReference type="InterPro" id="IPR021953">
    <property type="entry name" value="DUF3570"/>
</dbReference>
<organism evidence="1 2">
    <name type="scientific">Flagellimonas olearia</name>
    <dbReference type="NCBI Taxonomy" id="552546"/>
    <lineage>
        <taxon>Bacteria</taxon>
        <taxon>Pseudomonadati</taxon>
        <taxon>Bacteroidota</taxon>
        <taxon>Flavobacteriia</taxon>
        <taxon>Flavobacteriales</taxon>
        <taxon>Flavobacteriaceae</taxon>
        <taxon>Flagellimonas</taxon>
    </lineage>
</organism>
<accession>A0A444VQ69</accession>
<dbReference type="AlphaFoldDB" id="A0A444VQ69"/>
<evidence type="ECO:0000313" key="1">
    <source>
        <dbReference type="EMBL" id="RYC52832.1"/>
    </source>
</evidence>
<keyword evidence="2" id="KW-1185">Reference proteome</keyword>
<dbReference type="Proteomes" id="UP000290261">
    <property type="component" value="Unassembled WGS sequence"/>
</dbReference>
<comment type="caution">
    <text evidence="1">The sequence shown here is derived from an EMBL/GenBank/DDBJ whole genome shotgun (WGS) entry which is preliminary data.</text>
</comment>
<reference evidence="1 2" key="1">
    <citation type="submission" date="2014-04" db="EMBL/GenBank/DDBJ databases">
        <title>Whole genome of Muricauda olearia.</title>
        <authorList>
            <person name="Zhang X.-H."/>
            <person name="Tang K."/>
        </authorList>
    </citation>
    <scope>NUCLEOTIDE SEQUENCE [LARGE SCALE GENOMIC DNA]</scope>
    <source>
        <strain evidence="1 2">Th120</strain>
    </source>
</reference>
<protein>
    <recommendedName>
        <fullName evidence="3">DUF3570 domain-containing protein</fullName>
    </recommendedName>
</protein>
<proteinExistence type="predicted"/>
<evidence type="ECO:0000313" key="2">
    <source>
        <dbReference type="Proteomes" id="UP000290261"/>
    </source>
</evidence>
<gene>
    <name evidence="1" type="ORF">DN53_01020</name>
</gene>
<name>A0A444VQ69_9FLAO</name>